<gene>
    <name evidence="7" type="ORF">A3A65_04700</name>
</gene>
<feature type="domain" description="Multidrug resistance protein MdtA-like barrel-sandwich hybrid" evidence="4">
    <location>
        <begin position="81"/>
        <end position="244"/>
    </location>
</feature>
<feature type="domain" description="CzcB-like C-terminal circularly permuted SH3-like" evidence="5">
    <location>
        <begin position="347"/>
        <end position="399"/>
    </location>
</feature>
<dbReference type="Pfam" id="PF25917">
    <property type="entry name" value="BSH_RND"/>
    <property type="match status" value="1"/>
</dbReference>
<dbReference type="AlphaFoldDB" id="A0A1G1W435"/>
<evidence type="ECO:0000313" key="8">
    <source>
        <dbReference type="Proteomes" id="UP000176723"/>
    </source>
</evidence>
<evidence type="ECO:0000313" key="7">
    <source>
        <dbReference type="EMBL" id="OGY22425.1"/>
    </source>
</evidence>
<feature type="domain" description="YknX-like beta-barrel" evidence="6">
    <location>
        <begin position="267"/>
        <end position="337"/>
    </location>
</feature>
<organism evidence="7 8">
    <name type="scientific">Candidatus Chisholmbacteria bacterium RIFCSPLOWO2_01_FULL_49_14</name>
    <dbReference type="NCBI Taxonomy" id="1797593"/>
    <lineage>
        <taxon>Bacteria</taxon>
        <taxon>Candidatus Chisholmiibacteriota</taxon>
    </lineage>
</organism>
<dbReference type="PANTHER" id="PTHR32347">
    <property type="entry name" value="EFFLUX SYSTEM COMPONENT YKNX-RELATED"/>
    <property type="match status" value="1"/>
</dbReference>
<evidence type="ECO:0000256" key="3">
    <source>
        <dbReference type="SAM" id="MobiDB-lite"/>
    </source>
</evidence>
<feature type="region of interest" description="Disordered" evidence="3">
    <location>
        <begin position="400"/>
        <end position="419"/>
    </location>
</feature>
<dbReference type="Pfam" id="PF25990">
    <property type="entry name" value="Beta-barrel_YknX"/>
    <property type="match status" value="1"/>
</dbReference>
<evidence type="ECO:0000259" key="4">
    <source>
        <dbReference type="Pfam" id="PF25917"/>
    </source>
</evidence>
<dbReference type="Gene3D" id="2.40.30.170">
    <property type="match status" value="1"/>
</dbReference>
<dbReference type="InterPro" id="IPR050465">
    <property type="entry name" value="UPF0194_transport"/>
</dbReference>
<dbReference type="Gene3D" id="2.40.50.100">
    <property type="match status" value="1"/>
</dbReference>
<dbReference type="Proteomes" id="UP000176723">
    <property type="component" value="Unassembled WGS sequence"/>
</dbReference>
<dbReference type="Gene3D" id="2.40.420.20">
    <property type="match status" value="1"/>
</dbReference>
<dbReference type="InterPro" id="IPR058649">
    <property type="entry name" value="CzcB_C"/>
</dbReference>
<accession>A0A1G1W435</accession>
<sequence length="431" mass="45541">MVKEKSSPASMKEKLMLRMKGLVSSRKRVAGLIVIIVLLSLLGWRVFRGSEQEPQLQTAQVERGTIVSSIAATGQILVSNINTITSQASGTVKEVYVSDGETVQAGQKIAEITLDLEGAQSQSQAYASYLSAKNSLESAKASQFSLQADMFSAWDDFKELAQSDSYDTPEERILPQFHISEAQWLASEAKYKNQQSVIAQTQATLGSAWLSYQRSSANITAPSMGTLTGLTIAPGMQVGSSDASSGNRLSQRVAAIVTEGKPLATFQVSEIDVSSVKPGQQATITLDSIPDKTFTGEVVSVDKIGSVSSGVTNYPVIIRFDTSAEQLLPNMTASANIIIERKTDVLIVPSSAVQSQAGQSAVRVLRNAQGQSVTVETGISSDTQTEILSGVTEGETVITGTESVSDQSSQGSSPFGGFGAGSFGGGARFVR</sequence>
<dbReference type="InterPro" id="IPR058625">
    <property type="entry name" value="MdtA-like_BSH"/>
</dbReference>
<evidence type="ECO:0000259" key="5">
    <source>
        <dbReference type="Pfam" id="PF25975"/>
    </source>
</evidence>
<dbReference type="STRING" id="1797593.A3A65_04700"/>
<comment type="caution">
    <text evidence="7">The sequence shown here is derived from an EMBL/GenBank/DDBJ whole genome shotgun (WGS) entry which is preliminary data.</text>
</comment>
<comment type="subcellular location">
    <subcellularLocation>
        <location evidence="1">Cell envelope</location>
    </subcellularLocation>
</comment>
<dbReference type="Pfam" id="PF25975">
    <property type="entry name" value="CzcB_C"/>
    <property type="match status" value="1"/>
</dbReference>
<name>A0A1G1W435_9BACT</name>
<dbReference type="SUPFAM" id="SSF111369">
    <property type="entry name" value="HlyD-like secretion proteins"/>
    <property type="match status" value="1"/>
</dbReference>
<dbReference type="InterPro" id="IPR058636">
    <property type="entry name" value="Beta-barrel_YknX"/>
</dbReference>
<reference evidence="7 8" key="1">
    <citation type="journal article" date="2016" name="Nat. Commun.">
        <title>Thousands of microbial genomes shed light on interconnected biogeochemical processes in an aquifer system.</title>
        <authorList>
            <person name="Anantharaman K."/>
            <person name="Brown C.T."/>
            <person name="Hug L.A."/>
            <person name="Sharon I."/>
            <person name="Castelle C.J."/>
            <person name="Probst A.J."/>
            <person name="Thomas B.C."/>
            <person name="Singh A."/>
            <person name="Wilkins M.J."/>
            <person name="Karaoz U."/>
            <person name="Brodie E.L."/>
            <person name="Williams K.H."/>
            <person name="Hubbard S.S."/>
            <person name="Banfield J.F."/>
        </authorList>
    </citation>
    <scope>NUCLEOTIDE SEQUENCE [LARGE SCALE GENOMIC DNA]</scope>
</reference>
<dbReference type="EMBL" id="MHCL01000003">
    <property type="protein sequence ID" value="OGY22425.1"/>
    <property type="molecule type" value="Genomic_DNA"/>
</dbReference>
<evidence type="ECO:0000256" key="1">
    <source>
        <dbReference type="ARBA" id="ARBA00004196"/>
    </source>
</evidence>
<evidence type="ECO:0000259" key="6">
    <source>
        <dbReference type="Pfam" id="PF25990"/>
    </source>
</evidence>
<dbReference type="GO" id="GO:0030313">
    <property type="term" value="C:cell envelope"/>
    <property type="evidence" value="ECO:0007669"/>
    <property type="project" value="UniProtKB-SubCell"/>
</dbReference>
<keyword evidence="2" id="KW-0175">Coiled coil</keyword>
<protein>
    <submittedName>
        <fullName evidence="7">Uncharacterized protein</fullName>
    </submittedName>
</protein>
<proteinExistence type="predicted"/>
<evidence type="ECO:0000256" key="2">
    <source>
        <dbReference type="ARBA" id="ARBA00023054"/>
    </source>
</evidence>
<feature type="compositionally biased region" description="Low complexity" evidence="3">
    <location>
        <begin position="400"/>
        <end position="413"/>
    </location>
</feature>